<dbReference type="SUPFAM" id="SSF102712">
    <property type="entry name" value="JAB1/MPN domain"/>
    <property type="match status" value="1"/>
</dbReference>
<dbReference type="Gene3D" id="3.40.140.10">
    <property type="entry name" value="Cytidine Deaminase, domain 2"/>
    <property type="match status" value="1"/>
</dbReference>
<dbReference type="GO" id="GO:0006508">
    <property type="term" value="P:proteolysis"/>
    <property type="evidence" value="ECO:0007669"/>
    <property type="project" value="UniProtKB-KW"/>
</dbReference>
<dbReference type="RefSeq" id="WP_186553711.1">
    <property type="nucleotide sequence ID" value="NZ_JABWRE020000001.1"/>
</dbReference>
<evidence type="ECO:0000313" key="8">
    <source>
        <dbReference type="EMBL" id="MBV4537956.1"/>
    </source>
</evidence>
<keyword evidence="3" id="KW-0378">Hydrolase</keyword>
<organism evidence="7">
    <name type="scientific">Pseudomonas urmiensis</name>
    <dbReference type="NCBI Taxonomy" id="2745493"/>
    <lineage>
        <taxon>Bacteria</taxon>
        <taxon>Pseudomonadati</taxon>
        <taxon>Pseudomonadota</taxon>
        <taxon>Gammaproteobacteria</taxon>
        <taxon>Pseudomonadales</taxon>
        <taxon>Pseudomonadaceae</taxon>
        <taxon>Pseudomonas</taxon>
    </lineage>
</organism>
<sequence length="159" mass="18452">MRTAIVWGAEQQSDRKILVEAEPLQTMDKYRQDRADKAEAGGILLGYRRGPYLHVVQATAPQITDQRSRYRFDRAAHYHQKIAMERWRGSDSTIDYLGEWHTHPEIKPSPSNIDIGEWSKVIKRQSKPMMFLILGLSGDTWVGMSLGQQLIRYNIIWPK</sequence>
<reference evidence="7" key="2">
    <citation type="submission" date="2020-07" db="EMBL/GenBank/DDBJ databases">
        <authorList>
            <person name="Lood C."/>
            <person name="Girard L."/>
        </authorList>
    </citation>
    <scope>NUCLEOTIDE SEQUENCE</scope>
    <source>
        <strain evidence="7">SWRI10</strain>
    </source>
</reference>
<evidence type="ECO:0000259" key="6">
    <source>
        <dbReference type="Pfam" id="PF14464"/>
    </source>
</evidence>
<reference evidence="8" key="3">
    <citation type="submission" date="2021-06" db="EMBL/GenBank/DDBJ databases">
        <title>Updating the genus Pseudomonas: Description of 43 new species and partition of the Pseudomonas putida group.</title>
        <authorList>
            <person name="Girard L."/>
            <person name="Lood C."/>
            <person name="Vandamme P."/>
            <person name="Rokni-Zadeh H."/>
            <person name="Van Noort V."/>
            <person name="Hofte M."/>
            <person name="Lavigne R."/>
            <person name="De Mot R."/>
        </authorList>
    </citation>
    <scope>NUCLEOTIDE SEQUENCE</scope>
    <source>
        <strain evidence="8">SWRI10</strain>
    </source>
</reference>
<evidence type="ECO:0000256" key="5">
    <source>
        <dbReference type="ARBA" id="ARBA00023049"/>
    </source>
</evidence>
<reference evidence="7" key="1">
    <citation type="journal article" date="2020" name="Microorganisms">
        <title>Reliable Identification of Environmental Pseudomonas Isolates Using the rpoD Gene.</title>
        <authorList>
            <consortium name="The Broad Institute Genome Sequencing Platform"/>
            <person name="Girard L."/>
            <person name="Lood C."/>
            <person name="Rokni-Zadeh H."/>
            <person name="van Noort V."/>
            <person name="Lavigne R."/>
            <person name="De Mot R."/>
        </authorList>
    </citation>
    <scope>NUCLEOTIDE SEQUENCE</scope>
    <source>
        <strain evidence="7">SWRI10</strain>
    </source>
</reference>
<dbReference type="Pfam" id="PF14464">
    <property type="entry name" value="Prok-JAB"/>
    <property type="match status" value="1"/>
</dbReference>
<keyword evidence="5" id="KW-0482">Metalloprotease</keyword>
<proteinExistence type="predicted"/>
<keyword evidence="1" id="KW-0645">Protease</keyword>
<evidence type="ECO:0000256" key="1">
    <source>
        <dbReference type="ARBA" id="ARBA00022670"/>
    </source>
</evidence>
<comment type="caution">
    <text evidence="7">The sequence shown here is derived from an EMBL/GenBank/DDBJ whole genome shotgun (WGS) entry which is preliminary data.</text>
</comment>
<evidence type="ECO:0000313" key="7">
    <source>
        <dbReference type="EMBL" id="MBC3440139.1"/>
    </source>
</evidence>
<feature type="domain" description="JAB" evidence="6">
    <location>
        <begin position="32"/>
        <end position="136"/>
    </location>
</feature>
<dbReference type="AlphaFoldDB" id="A0A923JUL5"/>
<name>A0A923JUL5_9PSED</name>
<dbReference type="EMBL" id="JABWRE020000001">
    <property type="protein sequence ID" value="MBV4537956.1"/>
    <property type="molecule type" value="Genomic_DNA"/>
</dbReference>
<protein>
    <submittedName>
        <fullName evidence="7">Mov34/MPN/PAD-1 family protein</fullName>
    </submittedName>
</protein>
<gene>
    <name evidence="8" type="ORF">HU737_018460</name>
    <name evidence="7" type="ORF">HU737_05580</name>
</gene>
<keyword evidence="4" id="KW-0862">Zinc</keyword>
<dbReference type="GO" id="GO:0008237">
    <property type="term" value="F:metallopeptidase activity"/>
    <property type="evidence" value="ECO:0007669"/>
    <property type="project" value="UniProtKB-KW"/>
</dbReference>
<evidence type="ECO:0000256" key="4">
    <source>
        <dbReference type="ARBA" id="ARBA00022833"/>
    </source>
</evidence>
<evidence type="ECO:0000256" key="3">
    <source>
        <dbReference type="ARBA" id="ARBA00022801"/>
    </source>
</evidence>
<dbReference type="GO" id="GO:0046872">
    <property type="term" value="F:metal ion binding"/>
    <property type="evidence" value="ECO:0007669"/>
    <property type="project" value="UniProtKB-KW"/>
</dbReference>
<evidence type="ECO:0000256" key="2">
    <source>
        <dbReference type="ARBA" id="ARBA00022723"/>
    </source>
</evidence>
<dbReference type="InterPro" id="IPR028090">
    <property type="entry name" value="JAB_dom_prok"/>
</dbReference>
<dbReference type="Proteomes" id="UP000599879">
    <property type="component" value="Unassembled WGS sequence"/>
</dbReference>
<accession>A0A923JUL5</accession>
<dbReference type="EMBL" id="JABWRE010000003">
    <property type="protein sequence ID" value="MBC3440139.1"/>
    <property type="molecule type" value="Genomic_DNA"/>
</dbReference>
<keyword evidence="2" id="KW-0479">Metal-binding</keyword>